<proteinExistence type="predicted"/>
<evidence type="ECO:0000259" key="2">
    <source>
        <dbReference type="Pfam" id="PF08279"/>
    </source>
</evidence>
<dbReference type="InterPro" id="IPR057727">
    <property type="entry name" value="WCX_dom"/>
</dbReference>
<evidence type="ECO:0000259" key="3">
    <source>
        <dbReference type="Pfam" id="PF25583"/>
    </source>
</evidence>
<gene>
    <name evidence="4" type="ORF">GCM10008960_33050</name>
</gene>
<feature type="domain" description="Helix-turn-helix type 11" evidence="2">
    <location>
        <begin position="38"/>
        <end position="82"/>
    </location>
</feature>
<dbReference type="InterPro" id="IPR013196">
    <property type="entry name" value="HTH_11"/>
</dbReference>
<dbReference type="Pfam" id="PF25583">
    <property type="entry name" value="WCX"/>
    <property type="match status" value="1"/>
</dbReference>
<dbReference type="Proteomes" id="UP000644548">
    <property type="component" value="Unassembled WGS sequence"/>
</dbReference>
<evidence type="ECO:0000256" key="1">
    <source>
        <dbReference type="SAM" id="MobiDB-lite"/>
    </source>
</evidence>
<keyword evidence="4" id="KW-0238">DNA-binding</keyword>
<dbReference type="InterPro" id="IPR036388">
    <property type="entry name" value="WH-like_DNA-bd_sf"/>
</dbReference>
<accession>A0ABQ2S9E1</accession>
<feature type="region of interest" description="Disordered" evidence="1">
    <location>
        <begin position="1"/>
        <end position="34"/>
    </location>
</feature>
<dbReference type="InterPro" id="IPR036390">
    <property type="entry name" value="WH_DNA-bd_sf"/>
</dbReference>
<reference evidence="5" key="1">
    <citation type="journal article" date="2019" name="Int. J. Syst. Evol. Microbiol.">
        <title>The Global Catalogue of Microorganisms (GCM) 10K type strain sequencing project: providing services to taxonomists for standard genome sequencing and annotation.</title>
        <authorList>
            <consortium name="The Broad Institute Genomics Platform"/>
            <consortium name="The Broad Institute Genome Sequencing Center for Infectious Disease"/>
            <person name="Wu L."/>
            <person name="Ma J."/>
        </authorList>
    </citation>
    <scope>NUCLEOTIDE SEQUENCE [LARGE SCALE GENOMIC DNA]</scope>
    <source>
        <strain evidence="5">JCM 31405</strain>
    </source>
</reference>
<dbReference type="Gene3D" id="1.10.10.10">
    <property type="entry name" value="Winged helix-like DNA-binding domain superfamily/Winged helix DNA-binding domain"/>
    <property type="match status" value="1"/>
</dbReference>
<dbReference type="PANTHER" id="PTHR34580:SF1">
    <property type="entry name" value="PROTEIN PAFC"/>
    <property type="match status" value="1"/>
</dbReference>
<organism evidence="4 5">
    <name type="scientific">Deinococcus sedimenti</name>
    <dbReference type="NCBI Taxonomy" id="1867090"/>
    <lineage>
        <taxon>Bacteria</taxon>
        <taxon>Thermotogati</taxon>
        <taxon>Deinococcota</taxon>
        <taxon>Deinococci</taxon>
        <taxon>Deinococcales</taxon>
        <taxon>Deinococcaceae</taxon>
        <taxon>Deinococcus</taxon>
    </lineage>
</organism>
<evidence type="ECO:0000313" key="4">
    <source>
        <dbReference type="EMBL" id="GGS03872.1"/>
    </source>
</evidence>
<feature type="compositionally biased region" description="Basic and acidic residues" evidence="1">
    <location>
        <begin position="16"/>
        <end position="25"/>
    </location>
</feature>
<dbReference type="InterPro" id="IPR051534">
    <property type="entry name" value="CBASS_pafABC_assoc_protein"/>
</dbReference>
<protein>
    <submittedName>
        <fullName evidence="4">DNA-binding transcriptional regulator</fullName>
    </submittedName>
</protein>
<dbReference type="PANTHER" id="PTHR34580">
    <property type="match status" value="1"/>
</dbReference>
<dbReference type="GO" id="GO:0003677">
    <property type="term" value="F:DNA binding"/>
    <property type="evidence" value="ECO:0007669"/>
    <property type="project" value="UniProtKB-KW"/>
</dbReference>
<dbReference type="SUPFAM" id="SSF46785">
    <property type="entry name" value="Winged helix' DNA-binding domain"/>
    <property type="match status" value="1"/>
</dbReference>
<name>A0ABQ2S9E1_9DEIO</name>
<dbReference type="Pfam" id="PF08279">
    <property type="entry name" value="HTH_11"/>
    <property type="match status" value="1"/>
</dbReference>
<sequence>MSRLTYGARMTSTYAPDDRPDHATDPQRTPRSWHKSHRLTALLAELQARPQSTAQLAERFGIGQRSVQRDLEALRRMGHPVHEQTPGQYVIPRSGTLLRPTEVLAAYTALRLAHHHSPALGGHYRQALTTLSLALPERVRHTLNASLRGGGGTMFTDRQMEVIGSAWLDGQVLHFDHREGNGILRTGVELCVYFVEISRTNLAPFVIGLNRATDRVEMFKLARMTNLHLLAERYDPDPGFDPQAYLSDAWGVIGSEQGVTVTVRFDPEAAYRVLEGGFPQATLIRGDGFVDIEFYAGVDETGLPRDLMPFLLSWGARAEVLTPLDVRAAWLAEMRDALARFGGASLAAD</sequence>
<feature type="domain" description="WCX" evidence="3">
    <location>
        <begin position="259"/>
        <end position="338"/>
    </location>
</feature>
<evidence type="ECO:0000313" key="5">
    <source>
        <dbReference type="Proteomes" id="UP000644548"/>
    </source>
</evidence>
<comment type="caution">
    <text evidence="4">The sequence shown here is derived from an EMBL/GenBank/DDBJ whole genome shotgun (WGS) entry which is preliminary data.</text>
</comment>
<keyword evidence="5" id="KW-1185">Reference proteome</keyword>
<dbReference type="EMBL" id="BMQN01000012">
    <property type="protein sequence ID" value="GGS03872.1"/>
    <property type="molecule type" value="Genomic_DNA"/>
</dbReference>